<sequence>MTQQRQKTARGLLKRKMAAAASEVAELAQRVALAAGDPGHMLAVSPDELLARLVRYMDEVVQVCSDSVAEARRDADALSSRHAALRRRLRQLYGGYRALRYKLHDEWPGSAGSGPPRVAHEDAVLGGTLEDIIRALRYKLHDEWPGGAGSGPPRVAHEDAVLGGTLEDIIRADDESDRQALQRQQNKVAALEATLAGLKVRQLEWDTLGAAGAGKLGKQGPAADGGASASLQLENSRLRQEIDRLKARLPALGLMQQQQQQQQQQQLRRTGSDVGQPGVDVLREQIAQSCESRAVMAEEQLAHLQRYMATASVTYQREIMRLRAALQQADPAALWAMGPAAAAGGQQGT</sequence>
<dbReference type="EMBL" id="CP126218">
    <property type="protein sequence ID" value="WIA20273.1"/>
    <property type="molecule type" value="Genomic_DNA"/>
</dbReference>
<evidence type="ECO:0000313" key="2">
    <source>
        <dbReference type="EMBL" id="WIA20273.1"/>
    </source>
</evidence>
<gene>
    <name evidence="2" type="ORF">OEZ85_006106</name>
</gene>
<organism evidence="2 3">
    <name type="scientific">Tetradesmus obliquus</name>
    <name type="common">Green alga</name>
    <name type="synonym">Acutodesmus obliquus</name>
    <dbReference type="NCBI Taxonomy" id="3088"/>
    <lineage>
        <taxon>Eukaryota</taxon>
        <taxon>Viridiplantae</taxon>
        <taxon>Chlorophyta</taxon>
        <taxon>core chlorophytes</taxon>
        <taxon>Chlorophyceae</taxon>
        <taxon>CS clade</taxon>
        <taxon>Sphaeropleales</taxon>
        <taxon>Scenedesmaceae</taxon>
        <taxon>Tetradesmus</taxon>
    </lineage>
</organism>
<evidence type="ECO:0008006" key="4">
    <source>
        <dbReference type="Google" id="ProtNLM"/>
    </source>
</evidence>
<evidence type="ECO:0000313" key="3">
    <source>
        <dbReference type="Proteomes" id="UP001244341"/>
    </source>
</evidence>
<accession>A0ABY8UHY2</accession>
<name>A0ABY8UHY2_TETOB</name>
<dbReference type="Proteomes" id="UP001244341">
    <property type="component" value="Chromosome 11b"/>
</dbReference>
<evidence type="ECO:0000256" key="1">
    <source>
        <dbReference type="SAM" id="MobiDB-lite"/>
    </source>
</evidence>
<feature type="region of interest" description="Disordered" evidence="1">
    <location>
        <begin position="254"/>
        <end position="276"/>
    </location>
</feature>
<proteinExistence type="predicted"/>
<protein>
    <recommendedName>
        <fullName evidence="4">NAB domain-containing protein</fullName>
    </recommendedName>
</protein>
<reference evidence="2 3" key="1">
    <citation type="submission" date="2023-05" db="EMBL/GenBank/DDBJ databases">
        <title>A 100% complete, gapless, phased diploid assembly of the Scenedesmus obliquus UTEX 3031 genome.</title>
        <authorList>
            <person name="Biondi T.C."/>
            <person name="Hanschen E.R."/>
            <person name="Kwon T."/>
            <person name="Eng W."/>
            <person name="Kruse C.P.S."/>
            <person name="Koehler S.I."/>
            <person name="Kunde Y."/>
            <person name="Gleasner C.D."/>
            <person name="You Mak K.T."/>
            <person name="Polle J."/>
            <person name="Hovde B.T."/>
            <person name="Starkenburg S.R."/>
        </authorList>
    </citation>
    <scope>NUCLEOTIDE SEQUENCE [LARGE SCALE GENOMIC DNA]</scope>
    <source>
        <strain evidence="2 3">DOE0152z</strain>
    </source>
</reference>
<feature type="compositionally biased region" description="Low complexity" evidence="1">
    <location>
        <begin position="256"/>
        <end position="266"/>
    </location>
</feature>
<keyword evidence="3" id="KW-1185">Reference proteome</keyword>